<evidence type="ECO:0000259" key="2">
    <source>
        <dbReference type="Pfam" id="PF00437"/>
    </source>
</evidence>
<dbReference type="PANTHER" id="PTHR30486:SF6">
    <property type="entry name" value="TYPE IV PILUS RETRACTATION ATPASE PILT"/>
    <property type="match status" value="1"/>
</dbReference>
<dbReference type="InterPro" id="IPR001482">
    <property type="entry name" value="T2SS/T4SS_dom"/>
</dbReference>
<name>A0A1G6PQN4_9GAMM</name>
<dbReference type="Gene3D" id="3.30.450.90">
    <property type="match status" value="1"/>
</dbReference>
<dbReference type="InterPro" id="IPR050921">
    <property type="entry name" value="T4SS_GSP_E_ATPase"/>
</dbReference>
<dbReference type="PANTHER" id="PTHR30486">
    <property type="entry name" value="TWITCHING MOTILITY PROTEIN PILT"/>
    <property type="match status" value="1"/>
</dbReference>
<dbReference type="GO" id="GO:0016887">
    <property type="term" value="F:ATP hydrolysis activity"/>
    <property type="evidence" value="ECO:0007669"/>
    <property type="project" value="InterPro"/>
</dbReference>
<evidence type="ECO:0000313" key="3">
    <source>
        <dbReference type="EMBL" id="SDC82389.1"/>
    </source>
</evidence>
<proteinExistence type="inferred from homology"/>
<reference evidence="4" key="1">
    <citation type="submission" date="2016-10" db="EMBL/GenBank/DDBJ databases">
        <authorList>
            <person name="Varghese N."/>
            <person name="Submissions S."/>
        </authorList>
    </citation>
    <scope>NUCLEOTIDE SEQUENCE [LARGE SCALE GENOMIC DNA]</scope>
    <source>
        <strain evidence="4">DSM 26382</strain>
    </source>
</reference>
<feature type="domain" description="Bacterial type II secretion system protein E" evidence="2">
    <location>
        <begin position="100"/>
        <end position="310"/>
    </location>
</feature>
<accession>A0A1G6PQN4</accession>
<dbReference type="EMBL" id="FMZQ01000007">
    <property type="protein sequence ID" value="SDC82389.1"/>
    <property type="molecule type" value="Genomic_DNA"/>
</dbReference>
<dbReference type="GeneID" id="57609162"/>
<dbReference type="AlphaFoldDB" id="A0A1G6PQN4"/>
<gene>
    <name evidence="3" type="ORF">SAMN05216576_10745</name>
</gene>
<dbReference type="Gene3D" id="3.40.50.300">
    <property type="entry name" value="P-loop containing nucleotide triphosphate hydrolases"/>
    <property type="match status" value="1"/>
</dbReference>
<comment type="similarity">
    <text evidence="1">Belongs to the GSP E family.</text>
</comment>
<dbReference type="Pfam" id="PF00437">
    <property type="entry name" value="T2SSE"/>
    <property type="match status" value="1"/>
</dbReference>
<keyword evidence="4" id="KW-1185">Reference proteome</keyword>
<sequence>MDALGLPAIEFTEPPVFNVDTLNKALMYVIENKGDDLILVTGYPFGMIWSERVVRLGARPLMTDELRDLLVRITDNPNAAMELQQQEDIDFSHVIQLGRGKTLRFRVNATGCMGLNGGAGLGIVFRPITGVPKTMDELGMPQAIQEAALPKSGLVILCGPTGSGKTTALDAFMRAHATDPMGKHILTYYAPIENDLYSIPNQTGIIAQTEIGKGYGAHLKTFAKATRNSLRRHPMVIAYGEARDRETIEGAVLSAMTGHATYTTTHTNNVHMAIPRMADAFDAGDRVRISNGLIDQSRMIMHQRLLRRRDGRGRVPVRSWLVFTQDIRSHLLRIPYDQLPNEIQRLVKEHGRDLLVDAEEQYELGNLHEDEMLALKAELKYADHNS</sequence>
<protein>
    <submittedName>
        <fullName evidence="3">Defect in organelle trafficking protein DotB</fullName>
    </submittedName>
</protein>
<dbReference type="Proteomes" id="UP000199467">
    <property type="component" value="Unassembled WGS sequence"/>
</dbReference>
<evidence type="ECO:0000313" key="4">
    <source>
        <dbReference type="Proteomes" id="UP000199467"/>
    </source>
</evidence>
<evidence type="ECO:0000256" key="1">
    <source>
        <dbReference type="ARBA" id="ARBA00006611"/>
    </source>
</evidence>
<dbReference type="InterPro" id="IPR027417">
    <property type="entry name" value="P-loop_NTPase"/>
</dbReference>
<organism evidence="3 4">
    <name type="scientific">Ectopseudomonas chengduensis</name>
    <dbReference type="NCBI Taxonomy" id="489632"/>
    <lineage>
        <taxon>Bacteria</taxon>
        <taxon>Pseudomonadati</taxon>
        <taxon>Pseudomonadota</taxon>
        <taxon>Gammaproteobacteria</taxon>
        <taxon>Pseudomonadales</taxon>
        <taxon>Pseudomonadaceae</taxon>
        <taxon>Ectopseudomonas</taxon>
    </lineage>
</organism>
<dbReference type="RefSeq" id="WP_017362201.1">
    <property type="nucleotide sequence ID" value="NZ_FMZQ01000007.1"/>
</dbReference>
<dbReference type="SUPFAM" id="SSF52540">
    <property type="entry name" value="P-loop containing nucleoside triphosphate hydrolases"/>
    <property type="match status" value="1"/>
</dbReference>